<evidence type="ECO:0008006" key="5">
    <source>
        <dbReference type="Google" id="ProtNLM"/>
    </source>
</evidence>
<dbReference type="GeneID" id="106666689"/>
<dbReference type="EnsemblMetazoa" id="XM_014394045.1">
    <property type="protein sequence ID" value="XP_014249531.1"/>
    <property type="gene ID" value="LOC106666689"/>
</dbReference>
<dbReference type="RefSeq" id="XP_014249531.1">
    <property type="nucleotide sequence ID" value="XM_014394045.1"/>
</dbReference>
<evidence type="ECO:0000256" key="1">
    <source>
        <dbReference type="SAM" id="MobiDB-lite"/>
    </source>
</evidence>
<accession>A0A8I6RX16</accession>
<feature type="chain" id="PRO_5035222619" description="CPR type cuticle protein" evidence="2">
    <location>
        <begin position="17"/>
        <end position="729"/>
    </location>
</feature>
<protein>
    <recommendedName>
        <fullName evidence="5">CPR type cuticle protein</fullName>
    </recommendedName>
</protein>
<dbReference type="PANTHER" id="PTHR47771:SF14">
    <property type="entry name" value="RH73259P"/>
    <property type="match status" value="1"/>
</dbReference>
<dbReference type="OrthoDB" id="6630782at2759"/>
<feature type="region of interest" description="Disordered" evidence="1">
    <location>
        <begin position="248"/>
        <end position="274"/>
    </location>
</feature>
<name>A0A8I6RX16_CIMLE</name>
<dbReference type="PANTHER" id="PTHR47771">
    <property type="entry name" value="LD27203P-RELATED"/>
    <property type="match status" value="1"/>
</dbReference>
<feature type="compositionally biased region" description="Basic residues" evidence="1">
    <location>
        <begin position="713"/>
        <end position="722"/>
    </location>
</feature>
<feature type="compositionally biased region" description="Polar residues" evidence="1">
    <location>
        <begin position="694"/>
        <end position="706"/>
    </location>
</feature>
<feature type="region of interest" description="Disordered" evidence="1">
    <location>
        <begin position="616"/>
        <end position="729"/>
    </location>
</feature>
<dbReference type="KEGG" id="clec:106666689"/>
<dbReference type="Proteomes" id="UP000494040">
    <property type="component" value="Unassembled WGS sequence"/>
</dbReference>
<evidence type="ECO:0000313" key="3">
    <source>
        <dbReference type="EnsemblMetazoa" id="XP_014249531.1"/>
    </source>
</evidence>
<sequence>MLRCILVLFFLGYVSGENIEEFVNQGISSRDGLSSFSEFAEPKMPAFSKAEVHENVKTYIVTKRVPMPYPVHVEKKVPFPVKVPVRRPYTVFVPKPYIVEVTKPIPYPFKVQVPQPYTIEKHIPVPYKVPVDKPYPVHVSNPIPILVEKKVPYTVEKHIPYQVKIPYERPYAVHIPFDKPLFYPVERPVPIPMKISVKSPMLQQVQSYNEKPVKQTDVDDFSQQQHQQQQQQQQQQVQHQQQQQQQQPQQQQKQQQQNYHHQQHQQMQYQQQQKQQQQQLKPVQVISSSKINNFTPSTYDAETSNIITQGKHKVISFLPGSQDSYSSSTPIDFGTIHVSGIKASSMENSSDWIPKQQFVLPSKQPIAYSTQAGTHYRYVLPDVKTASSFSNVGRGTKPSLQKEAYTLKFDPKKQEYKFEFAPVKEQYHIKYETKKPEYSNHNTPLFEVKAPQFAPTKAPNSQHQEMLSQSFKSVVEVDKDKPTRNYQFYNIHPQKGSQSSASSGISFQKVESSEIGEATAASEIKNYTEENGVRIQYITQRYPTFEQSPQYSQQIEQIHQTLPPSYYDEQQPQASQEHATFDQQLLYTEKYLPEEEKQQDYRSMAYQTTQEVYPSEDYYSGFSPVQTTPQDYESEPNEYKYDGLPRTNSHTGASDDFHHLGSYESTTTPTTQTVPTAPSTALPLSTENTKESTQESVPTNSRSTEVYTDAATRKSRKRPQRRRQQEKTD</sequence>
<evidence type="ECO:0000256" key="2">
    <source>
        <dbReference type="SAM" id="SignalP"/>
    </source>
</evidence>
<keyword evidence="2" id="KW-0732">Signal</keyword>
<dbReference type="AlphaFoldDB" id="A0A8I6RX16"/>
<keyword evidence="4" id="KW-1185">Reference proteome</keyword>
<reference evidence="3" key="1">
    <citation type="submission" date="2022-01" db="UniProtKB">
        <authorList>
            <consortium name="EnsemblMetazoa"/>
        </authorList>
    </citation>
    <scope>IDENTIFICATION</scope>
</reference>
<feature type="compositionally biased region" description="Low complexity" evidence="1">
    <location>
        <begin position="666"/>
        <end position="680"/>
    </location>
</feature>
<evidence type="ECO:0000313" key="4">
    <source>
        <dbReference type="Proteomes" id="UP000494040"/>
    </source>
</evidence>
<organism evidence="3 4">
    <name type="scientific">Cimex lectularius</name>
    <name type="common">Bed bug</name>
    <name type="synonym">Acanthia lectularia</name>
    <dbReference type="NCBI Taxonomy" id="79782"/>
    <lineage>
        <taxon>Eukaryota</taxon>
        <taxon>Metazoa</taxon>
        <taxon>Ecdysozoa</taxon>
        <taxon>Arthropoda</taxon>
        <taxon>Hexapoda</taxon>
        <taxon>Insecta</taxon>
        <taxon>Pterygota</taxon>
        <taxon>Neoptera</taxon>
        <taxon>Paraneoptera</taxon>
        <taxon>Hemiptera</taxon>
        <taxon>Heteroptera</taxon>
        <taxon>Panheteroptera</taxon>
        <taxon>Cimicomorpha</taxon>
        <taxon>Cimicidae</taxon>
        <taxon>Cimex</taxon>
    </lineage>
</organism>
<proteinExistence type="predicted"/>
<feature type="signal peptide" evidence="2">
    <location>
        <begin position="1"/>
        <end position="16"/>
    </location>
</feature>